<reference evidence="7" key="1">
    <citation type="submission" date="2011-05" db="EMBL/GenBank/DDBJ databases">
        <authorList>
            <person name="Richards S.R."/>
            <person name="Qu J."/>
            <person name="Jiang H."/>
            <person name="Jhangiani S.N."/>
            <person name="Agravi P."/>
            <person name="Goodspeed R."/>
            <person name="Gross S."/>
            <person name="Mandapat C."/>
            <person name="Jackson L."/>
            <person name="Mathew T."/>
            <person name="Pu L."/>
            <person name="Thornton R."/>
            <person name="Saada N."/>
            <person name="Wilczek-Boney K.B."/>
            <person name="Lee S."/>
            <person name="Kovar C."/>
            <person name="Wu Y."/>
            <person name="Scherer S.E."/>
            <person name="Worley K.C."/>
            <person name="Muzny D.M."/>
            <person name="Gibbs R."/>
        </authorList>
    </citation>
    <scope>NUCLEOTIDE SEQUENCE</scope>
    <source>
        <strain evidence="7">Brora</strain>
    </source>
</reference>
<dbReference type="PANTHER" id="PTHR11571">
    <property type="entry name" value="GLUTATHIONE S-TRANSFERASE"/>
    <property type="match status" value="1"/>
</dbReference>
<dbReference type="Gene3D" id="3.40.30.10">
    <property type="entry name" value="Glutaredoxin"/>
    <property type="match status" value="1"/>
</dbReference>
<dbReference type="InterPro" id="IPR036249">
    <property type="entry name" value="Thioredoxin-like_sf"/>
</dbReference>
<dbReference type="EnsemblMetazoa" id="SMAR012457-RA">
    <property type="protein sequence ID" value="SMAR012457-PA"/>
    <property type="gene ID" value="SMAR012457"/>
</dbReference>
<dbReference type="PROSITE" id="PS50405">
    <property type="entry name" value="GST_CTER"/>
    <property type="match status" value="1"/>
</dbReference>
<dbReference type="STRING" id="126957.T1JF51"/>
<dbReference type="eggNOG" id="KOG1695">
    <property type="taxonomic scope" value="Eukaryota"/>
</dbReference>
<dbReference type="InterPro" id="IPR010987">
    <property type="entry name" value="Glutathione-S-Trfase_C-like"/>
</dbReference>
<dbReference type="Proteomes" id="UP000014500">
    <property type="component" value="Unassembled WGS sequence"/>
</dbReference>
<dbReference type="GO" id="GO:0004364">
    <property type="term" value="F:glutathione transferase activity"/>
    <property type="evidence" value="ECO:0007669"/>
    <property type="project" value="UniProtKB-EC"/>
</dbReference>
<feature type="domain" description="GST C-terminal" evidence="5">
    <location>
        <begin position="87"/>
        <end position="209"/>
    </location>
</feature>
<dbReference type="AlphaFoldDB" id="T1JF51"/>
<dbReference type="Pfam" id="PF02798">
    <property type="entry name" value="GST_N"/>
    <property type="match status" value="1"/>
</dbReference>
<dbReference type="SFLD" id="SFLDG01205">
    <property type="entry name" value="AMPS.1"/>
    <property type="match status" value="1"/>
</dbReference>
<dbReference type="OMA" id="GIPTTIC"/>
<dbReference type="SUPFAM" id="SSF47616">
    <property type="entry name" value="GST C-terminal domain-like"/>
    <property type="match status" value="1"/>
</dbReference>
<dbReference type="InterPro" id="IPR050213">
    <property type="entry name" value="GST_superfamily"/>
</dbReference>
<dbReference type="CDD" id="cd03192">
    <property type="entry name" value="GST_C_Sigma_like"/>
    <property type="match status" value="1"/>
</dbReference>
<dbReference type="FunFam" id="1.20.1050.10:FF:000030">
    <property type="entry name" value="Glutathione S-transferase S1"/>
    <property type="match status" value="1"/>
</dbReference>
<dbReference type="PROSITE" id="PS50404">
    <property type="entry name" value="GST_NTER"/>
    <property type="match status" value="1"/>
</dbReference>
<dbReference type="SFLD" id="SFLDG00363">
    <property type="entry name" value="AMPS_(cytGST):_Alpha-__Mu-__Pi"/>
    <property type="match status" value="1"/>
</dbReference>
<keyword evidence="7" id="KW-1185">Reference proteome</keyword>
<evidence type="ECO:0000313" key="6">
    <source>
        <dbReference type="EnsemblMetazoa" id="SMAR012457-PA"/>
    </source>
</evidence>
<reference evidence="6" key="2">
    <citation type="submission" date="2015-02" db="UniProtKB">
        <authorList>
            <consortium name="EnsemblMetazoa"/>
        </authorList>
    </citation>
    <scope>IDENTIFICATION</scope>
</reference>
<dbReference type="CDD" id="cd03039">
    <property type="entry name" value="GST_N_Sigma_like"/>
    <property type="match status" value="1"/>
</dbReference>
<evidence type="ECO:0000256" key="2">
    <source>
        <dbReference type="ARBA" id="ARBA00038317"/>
    </source>
</evidence>
<evidence type="ECO:0000256" key="1">
    <source>
        <dbReference type="ARBA" id="ARBA00012452"/>
    </source>
</evidence>
<dbReference type="InterPro" id="IPR040079">
    <property type="entry name" value="Glutathione_S-Trfase"/>
</dbReference>
<sequence>MAPKYRLLYFDVRGLGESIRFLFAHLKIDYEDVRFPHDGGMSAEWKKLKPKQPFGKVPVLEVDGEAIAEARAIGRYIAREYGLAGKNNLEAAKCDMIVSALRDFNENRWKVIMEQDPAKKEELKKVLLDDEVPRYCEGLMKQMKNSQYLVGDSLTWADITVANTLYEFRNDFPEVCKQEKYKSLNEHVDRIHNLPGIKDWMAKRPKTQF</sequence>
<accession>T1JF51</accession>
<dbReference type="EC" id="2.5.1.18" evidence="1"/>
<protein>
    <recommendedName>
        <fullName evidence="1">glutathione transferase</fullName>
        <ecNumber evidence="1">2.5.1.18</ecNumber>
    </recommendedName>
</protein>
<dbReference type="SUPFAM" id="SSF52833">
    <property type="entry name" value="Thioredoxin-like"/>
    <property type="match status" value="1"/>
</dbReference>
<comment type="similarity">
    <text evidence="2">Belongs to the GST superfamily. Sigma family.</text>
</comment>
<evidence type="ECO:0000256" key="3">
    <source>
        <dbReference type="ARBA" id="ARBA00047960"/>
    </source>
</evidence>
<evidence type="ECO:0000259" key="4">
    <source>
        <dbReference type="PROSITE" id="PS50404"/>
    </source>
</evidence>
<evidence type="ECO:0000313" key="7">
    <source>
        <dbReference type="Proteomes" id="UP000014500"/>
    </source>
</evidence>
<dbReference type="InterPro" id="IPR004045">
    <property type="entry name" value="Glutathione_S-Trfase_N"/>
</dbReference>
<dbReference type="InterPro" id="IPR036282">
    <property type="entry name" value="Glutathione-S-Trfase_C_sf"/>
</dbReference>
<feature type="domain" description="GST N-terminal" evidence="4">
    <location>
        <begin position="3"/>
        <end position="85"/>
    </location>
</feature>
<dbReference type="PhylomeDB" id="T1JF51"/>
<dbReference type="HOGENOM" id="CLU_039475_1_0_1"/>
<evidence type="ECO:0000259" key="5">
    <source>
        <dbReference type="PROSITE" id="PS50405"/>
    </source>
</evidence>
<dbReference type="Gene3D" id="1.20.1050.10">
    <property type="match status" value="1"/>
</dbReference>
<name>T1JF51_STRMM</name>
<organism evidence="6 7">
    <name type="scientific">Strigamia maritima</name>
    <name type="common">European centipede</name>
    <name type="synonym">Geophilus maritimus</name>
    <dbReference type="NCBI Taxonomy" id="126957"/>
    <lineage>
        <taxon>Eukaryota</taxon>
        <taxon>Metazoa</taxon>
        <taxon>Ecdysozoa</taxon>
        <taxon>Arthropoda</taxon>
        <taxon>Myriapoda</taxon>
        <taxon>Chilopoda</taxon>
        <taxon>Pleurostigmophora</taxon>
        <taxon>Geophilomorpha</taxon>
        <taxon>Linotaeniidae</taxon>
        <taxon>Strigamia</taxon>
    </lineage>
</organism>
<comment type="catalytic activity">
    <reaction evidence="3">
        <text>RX + glutathione = an S-substituted glutathione + a halide anion + H(+)</text>
        <dbReference type="Rhea" id="RHEA:16437"/>
        <dbReference type="ChEBI" id="CHEBI:15378"/>
        <dbReference type="ChEBI" id="CHEBI:16042"/>
        <dbReference type="ChEBI" id="CHEBI:17792"/>
        <dbReference type="ChEBI" id="CHEBI:57925"/>
        <dbReference type="ChEBI" id="CHEBI:90779"/>
        <dbReference type="EC" id="2.5.1.18"/>
    </reaction>
</comment>
<proteinExistence type="inferred from homology"/>
<dbReference type="InterPro" id="IPR004046">
    <property type="entry name" value="GST_C"/>
</dbReference>
<dbReference type="Pfam" id="PF14497">
    <property type="entry name" value="GST_C_3"/>
    <property type="match status" value="1"/>
</dbReference>
<dbReference type="EMBL" id="JH432146">
    <property type="status" value="NOT_ANNOTATED_CDS"/>
    <property type="molecule type" value="Genomic_DNA"/>
</dbReference>
<dbReference type="PANTHER" id="PTHR11571:SF150">
    <property type="entry name" value="GLUTATHIONE S-TRANSFERASE"/>
    <property type="match status" value="1"/>
</dbReference>
<dbReference type="GO" id="GO:0006749">
    <property type="term" value="P:glutathione metabolic process"/>
    <property type="evidence" value="ECO:0007669"/>
    <property type="project" value="TreeGrafter"/>
</dbReference>
<dbReference type="SFLD" id="SFLDS00019">
    <property type="entry name" value="Glutathione_Transferase_(cytos"/>
    <property type="match status" value="1"/>
</dbReference>